<name>X6MYW0_RETFI</name>
<keyword evidence="2" id="KW-1133">Transmembrane helix</keyword>
<organism evidence="3 4">
    <name type="scientific">Reticulomyxa filosa</name>
    <dbReference type="NCBI Taxonomy" id="46433"/>
    <lineage>
        <taxon>Eukaryota</taxon>
        <taxon>Sar</taxon>
        <taxon>Rhizaria</taxon>
        <taxon>Retaria</taxon>
        <taxon>Foraminifera</taxon>
        <taxon>Monothalamids</taxon>
        <taxon>Reticulomyxidae</taxon>
        <taxon>Reticulomyxa</taxon>
    </lineage>
</organism>
<comment type="caution">
    <text evidence="3">The sequence shown here is derived from an EMBL/GenBank/DDBJ whole genome shotgun (WGS) entry which is preliminary data.</text>
</comment>
<gene>
    <name evidence="3" type="ORF">RFI_19029</name>
</gene>
<keyword evidence="2" id="KW-0472">Membrane</keyword>
<accession>X6MYW0</accession>
<evidence type="ECO:0000313" key="3">
    <source>
        <dbReference type="EMBL" id="ETO18250.1"/>
    </source>
</evidence>
<feature type="compositionally biased region" description="Basic residues" evidence="1">
    <location>
        <begin position="43"/>
        <end position="56"/>
    </location>
</feature>
<protein>
    <submittedName>
        <fullName evidence="3">Uncharacterized protein</fullName>
    </submittedName>
</protein>
<evidence type="ECO:0000313" key="4">
    <source>
        <dbReference type="Proteomes" id="UP000023152"/>
    </source>
</evidence>
<feature type="region of interest" description="Disordered" evidence="1">
    <location>
        <begin position="1"/>
        <end position="90"/>
    </location>
</feature>
<dbReference type="Proteomes" id="UP000023152">
    <property type="component" value="Unassembled WGS sequence"/>
</dbReference>
<keyword evidence="4" id="KW-1185">Reference proteome</keyword>
<proteinExistence type="predicted"/>
<feature type="transmembrane region" description="Helical" evidence="2">
    <location>
        <begin position="280"/>
        <end position="297"/>
    </location>
</feature>
<dbReference type="EMBL" id="ASPP01015253">
    <property type="protein sequence ID" value="ETO18250.1"/>
    <property type="molecule type" value="Genomic_DNA"/>
</dbReference>
<sequence length="300" mass="34744">MSERERNLSRHHYSRNSNYDLKRDHNHNHSRNSNANGRESSHNNHHHRHHRHHHNNHNYNHDHHNNRNHNPNNHYMHQEAPPPLNTKRGCKSSHDITNAMESMAYAPSTSHRVSSSHAQTNAGAHHNSKQWSSLNKISNALTLSNRTNIAGHHSGHRKSTRQDVTYELKWEQARLLKTFHEKQAANDIASIFGGKNVNHTWSKFATYCTDTFILTTAFTNALHVKRANHNEQNYAKHNNSPYYSDDTLALGDLEHVMHELLSNFCMQKLQYNNPVSLKQVSIHFFLCLFVVVVVAVINTF</sequence>
<reference evidence="3 4" key="1">
    <citation type="journal article" date="2013" name="Curr. Biol.">
        <title>The Genome of the Foraminiferan Reticulomyxa filosa.</title>
        <authorList>
            <person name="Glockner G."/>
            <person name="Hulsmann N."/>
            <person name="Schleicher M."/>
            <person name="Noegel A.A."/>
            <person name="Eichinger L."/>
            <person name="Gallinger C."/>
            <person name="Pawlowski J."/>
            <person name="Sierra R."/>
            <person name="Euteneuer U."/>
            <person name="Pillet L."/>
            <person name="Moustafa A."/>
            <person name="Platzer M."/>
            <person name="Groth M."/>
            <person name="Szafranski K."/>
            <person name="Schliwa M."/>
        </authorList>
    </citation>
    <scope>NUCLEOTIDE SEQUENCE [LARGE SCALE GENOMIC DNA]</scope>
</reference>
<evidence type="ECO:0000256" key="2">
    <source>
        <dbReference type="SAM" id="Phobius"/>
    </source>
</evidence>
<keyword evidence="2" id="KW-0812">Transmembrane</keyword>
<dbReference type="AlphaFoldDB" id="X6MYW0"/>
<evidence type="ECO:0000256" key="1">
    <source>
        <dbReference type="SAM" id="MobiDB-lite"/>
    </source>
</evidence>